<comment type="caution">
    <text evidence="2">The sequence shown here is derived from an EMBL/GenBank/DDBJ whole genome shotgun (WGS) entry which is preliminary data.</text>
</comment>
<keyword evidence="3" id="KW-1185">Reference proteome</keyword>
<dbReference type="SUPFAM" id="SSF74650">
    <property type="entry name" value="Galactose mutarotase-like"/>
    <property type="match status" value="1"/>
</dbReference>
<dbReference type="Gene3D" id="2.70.98.10">
    <property type="match status" value="1"/>
</dbReference>
<dbReference type="Pfam" id="PF17128">
    <property type="entry name" value="DUF5107"/>
    <property type="match status" value="1"/>
</dbReference>
<sequence>MKNGLGAYQGGIASKTAYQGLQAIELESDKVKLIVIPELGAKIVSLLYKTTGKEWLIGSDARELYPVAYGSDFGESGISGWDECFPSILACDYPCEGPYLGSPIPDHGELWSIPWNSVIGDGLIACSVDGRSLPYTFTREISFVEDQTLRFNYSCTNRGSDTLLAFWCAHPLFATTAHSEVILPDDVAQILCVDGGNLLQEGSLYSWPKGDEVLPYPINRIGPASNRDSRKFYVNGEIREGHAGLVERNTGESIALRWSAEEIPYLGIWIDEGNYLKNSVCAIEPCNGFYDDLTLAYRNDKLMRIKSGEVISWQLDVRLDG</sequence>
<feature type="domain" description="DUF5107" evidence="1">
    <location>
        <begin position="12"/>
        <end position="60"/>
    </location>
</feature>
<evidence type="ECO:0000313" key="2">
    <source>
        <dbReference type="EMBL" id="GLX67007.1"/>
    </source>
</evidence>
<proteinExistence type="predicted"/>
<organism evidence="2 3">
    <name type="scientific">Paenibacillus glycanilyticus</name>
    <dbReference type="NCBI Taxonomy" id="126569"/>
    <lineage>
        <taxon>Bacteria</taxon>
        <taxon>Bacillati</taxon>
        <taxon>Bacillota</taxon>
        <taxon>Bacilli</taxon>
        <taxon>Bacillales</taxon>
        <taxon>Paenibacillaceae</taxon>
        <taxon>Paenibacillus</taxon>
    </lineage>
</organism>
<gene>
    <name evidence="2" type="ORF">MU1_13510</name>
</gene>
<dbReference type="InterPro" id="IPR011013">
    <property type="entry name" value="Gal_mutarotase_sf_dom"/>
</dbReference>
<dbReference type="RefSeq" id="WP_284237721.1">
    <property type="nucleotide sequence ID" value="NZ_BSSQ01000005.1"/>
</dbReference>
<reference evidence="2 3" key="1">
    <citation type="submission" date="2023-03" db="EMBL/GenBank/DDBJ databases">
        <title>Draft genome sequence of the bacteria which degrade cell wall of Tricholomamatutake.</title>
        <authorList>
            <person name="Konishi Y."/>
            <person name="Fukuta Y."/>
            <person name="Shirasaka N."/>
        </authorList>
    </citation>
    <scope>NUCLEOTIDE SEQUENCE [LARGE SCALE GENOMIC DNA]</scope>
    <source>
        <strain evidence="3">mu1</strain>
    </source>
</reference>
<protein>
    <recommendedName>
        <fullName evidence="1">DUF5107 domain-containing protein</fullName>
    </recommendedName>
</protein>
<name>A0ABQ6GBG4_9BACL</name>
<dbReference type="EMBL" id="BSSQ01000005">
    <property type="protein sequence ID" value="GLX67007.1"/>
    <property type="molecule type" value="Genomic_DNA"/>
</dbReference>
<dbReference type="InterPro" id="IPR033396">
    <property type="entry name" value="DUF5107"/>
</dbReference>
<dbReference type="InterPro" id="IPR014718">
    <property type="entry name" value="GH-type_carb-bd"/>
</dbReference>
<dbReference type="Proteomes" id="UP001157114">
    <property type="component" value="Unassembled WGS sequence"/>
</dbReference>
<evidence type="ECO:0000259" key="1">
    <source>
        <dbReference type="Pfam" id="PF17128"/>
    </source>
</evidence>
<accession>A0ABQ6GBG4</accession>
<evidence type="ECO:0000313" key="3">
    <source>
        <dbReference type="Proteomes" id="UP001157114"/>
    </source>
</evidence>